<protein>
    <submittedName>
        <fullName evidence="9">Phosphatase PAP2 family protein</fullName>
    </submittedName>
</protein>
<reference evidence="9" key="1">
    <citation type="journal article" date="2014" name="Int. J. Syst. Evol. Microbiol.">
        <title>Complete genome sequence of Corynebacterium casei LMG S-19264T (=DSM 44701T), isolated from a smear-ripened cheese.</title>
        <authorList>
            <consortium name="US DOE Joint Genome Institute (JGI-PGF)"/>
            <person name="Walter F."/>
            <person name="Albersmeier A."/>
            <person name="Kalinowski J."/>
            <person name="Ruckert C."/>
        </authorList>
    </citation>
    <scope>NUCLEOTIDE SEQUENCE</scope>
    <source>
        <strain evidence="9">CGMCC 4.7679</strain>
    </source>
</reference>
<gene>
    <name evidence="9" type="ORF">GCM10017566_08030</name>
</gene>
<comment type="subcellular location">
    <subcellularLocation>
        <location evidence="1">Cell membrane</location>
        <topology evidence="1">Multi-pass membrane protein</topology>
    </subcellularLocation>
</comment>
<evidence type="ECO:0000256" key="7">
    <source>
        <dbReference type="SAM" id="MobiDB-lite"/>
    </source>
</evidence>
<evidence type="ECO:0000256" key="6">
    <source>
        <dbReference type="ARBA" id="ARBA00023136"/>
    </source>
</evidence>
<evidence type="ECO:0000256" key="3">
    <source>
        <dbReference type="ARBA" id="ARBA00022692"/>
    </source>
</evidence>
<evidence type="ECO:0000256" key="5">
    <source>
        <dbReference type="ARBA" id="ARBA00022989"/>
    </source>
</evidence>
<dbReference type="SMART" id="SM00014">
    <property type="entry name" value="acidPPc"/>
    <property type="match status" value="1"/>
</dbReference>
<feature type="region of interest" description="Disordered" evidence="7">
    <location>
        <begin position="93"/>
        <end position="112"/>
    </location>
</feature>
<dbReference type="PANTHER" id="PTHR14969">
    <property type="entry name" value="SPHINGOSINE-1-PHOSPHATE PHOSPHOHYDROLASE"/>
    <property type="match status" value="1"/>
</dbReference>
<dbReference type="RefSeq" id="WP_229880289.1">
    <property type="nucleotide sequence ID" value="NZ_BNAV01000001.1"/>
</dbReference>
<dbReference type="GO" id="GO:0016787">
    <property type="term" value="F:hydrolase activity"/>
    <property type="evidence" value="ECO:0007669"/>
    <property type="project" value="UniProtKB-KW"/>
</dbReference>
<evidence type="ECO:0000313" key="10">
    <source>
        <dbReference type="Proteomes" id="UP000658656"/>
    </source>
</evidence>
<evidence type="ECO:0000256" key="2">
    <source>
        <dbReference type="ARBA" id="ARBA00022475"/>
    </source>
</evidence>
<keyword evidence="5" id="KW-1133">Transmembrane helix</keyword>
<dbReference type="CDD" id="cd01610">
    <property type="entry name" value="PAP2_like"/>
    <property type="match status" value="1"/>
</dbReference>
<dbReference type="EMBL" id="BNAV01000001">
    <property type="protein sequence ID" value="GHF37274.1"/>
    <property type="molecule type" value="Genomic_DNA"/>
</dbReference>
<dbReference type="GO" id="GO:0005886">
    <property type="term" value="C:plasma membrane"/>
    <property type="evidence" value="ECO:0007669"/>
    <property type="project" value="UniProtKB-SubCell"/>
</dbReference>
<accession>A0A8H9MBQ7</accession>
<comment type="caution">
    <text evidence="9">The sequence shown here is derived from an EMBL/GenBank/DDBJ whole genome shotgun (WGS) entry which is preliminary data.</text>
</comment>
<keyword evidence="6" id="KW-0472">Membrane</keyword>
<dbReference type="InterPro" id="IPR000326">
    <property type="entry name" value="PAP2/HPO"/>
</dbReference>
<dbReference type="Proteomes" id="UP000658656">
    <property type="component" value="Unassembled WGS sequence"/>
</dbReference>
<feature type="domain" description="Phosphatidic acid phosphatase type 2/haloperoxidase" evidence="8">
    <location>
        <begin position="64"/>
        <end position="174"/>
    </location>
</feature>
<keyword evidence="2" id="KW-1003">Cell membrane</keyword>
<organism evidence="9 10">
    <name type="scientific">Amycolatopsis bartoniae</name>
    <dbReference type="NCBI Taxonomy" id="941986"/>
    <lineage>
        <taxon>Bacteria</taxon>
        <taxon>Bacillati</taxon>
        <taxon>Actinomycetota</taxon>
        <taxon>Actinomycetes</taxon>
        <taxon>Pseudonocardiales</taxon>
        <taxon>Pseudonocardiaceae</taxon>
        <taxon>Amycolatopsis</taxon>
    </lineage>
</organism>
<dbReference type="InterPro" id="IPR036938">
    <property type="entry name" value="PAP2/HPO_sf"/>
</dbReference>
<keyword evidence="4" id="KW-0378">Hydrolase</keyword>
<keyword evidence="10" id="KW-1185">Reference proteome</keyword>
<dbReference type="PANTHER" id="PTHR14969:SF62">
    <property type="entry name" value="DECAPRENYLPHOSPHORYL-5-PHOSPHORIBOSE PHOSPHATASE RV3807C-RELATED"/>
    <property type="match status" value="1"/>
</dbReference>
<evidence type="ECO:0000256" key="4">
    <source>
        <dbReference type="ARBA" id="ARBA00022801"/>
    </source>
</evidence>
<proteinExistence type="predicted"/>
<dbReference type="SUPFAM" id="SSF48317">
    <property type="entry name" value="Acid phosphatase/Vanadium-dependent haloperoxidase"/>
    <property type="match status" value="1"/>
</dbReference>
<sequence>MARKWLKRPLHRLNRLEHGWVSETLPDRAPARWLVRLSLATRGGLLWWAAAAALTVVPGRSRRAGLHAAAALALATPSAHLLGRVALRRRPPAANSPARRALPESPTSPALPSAHASAAAAFTTAAALQAPPLAVLAAPVALAVAYSRVRTRVHWPSDVLAGAVWGALAAYVTSRVLP</sequence>
<dbReference type="Gene3D" id="1.20.144.10">
    <property type="entry name" value="Phosphatidic acid phosphatase type 2/haloperoxidase"/>
    <property type="match status" value="1"/>
</dbReference>
<evidence type="ECO:0000256" key="1">
    <source>
        <dbReference type="ARBA" id="ARBA00004651"/>
    </source>
</evidence>
<dbReference type="Pfam" id="PF01569">
    <property type="entry name" value="PAP2"/>
    <property type="match status" value="1"/>
</dbReference>
<keyword evidence="3" id="KW-0812">Transmembrane</keyword>
<dbReference type="AlphaFoldDB" id="A0A8H9MBQ7"/>
<evidence type="ECO:0000259" key="8">
    <source>
        <dbReference type="SMART" id="SM00014"/>
    </source>
</evidence>
<reference evidence="9" key="2">
    <citation type="submission" date="2020-09" db="EMBL/GenBank/DDBJ databases">
        <authorList>
            <person name="Sun Q."/>
            <person name="Zhou Y."/>
        </authorList>
    </citation>
    <scope>NUCLEOTIDE SEQUENCE</scope>
    <source>
        <strain evidence="9">CGMCC 4.7679</strain>
    </source>
</reference>
<name>A0A8H9MBQ7_9PSEU</name>
<evidence type="ECO:0000313" key="9">
    <source>
        <dbReference type="EMBL" id="GHF37274.1"/>
    </source>
</evidence>